<evidence type="ECO:0008006" key="4">
    <source>
        <dbReference type="Google" id="ProtNLM"/>
    </source>
</evidence>
<dbReference type="AlphaFoldDB" id="A0A1G2M3P2"/>
<sequence>MKQVVEKAIESNTVRALTLWMLIGSSLLCALLYAYFVNKAIFQVVQTKHLISHNRTVSSDLNLLEQQYLGLQNTATLEKAHTLGLSETGTPLFISRKSLGKGISLRDEI</sequence>
<keyword evidence="1" id="KW-0472">Membrane</keyword>
<dbReference type="Proteomes" id="UP000178873">
    <property type="component" value="Unassembled WGS sequence"/>
</dbReference>
<feature type="transmembrane region" description="Helical" evidence="1">
    <location>
        <begin position="17"/>
        <end position="36"/>
    </location>
</feature>
<proteinExistence type="predicted"/>
<evidence type="ECO:0000313" key="3">
    <source>
        <dbReference type="Proteomes" id="UP000178873"/>
    </source>
</evidence>
<dbReference type="STRING" id="1802301.A2664_02720"/>
<evidence type="ECO:0000313" key="2">
    <source>
        <dbReference type="EMBL" id="OHA18526.1"/>
    </source>
</evidence>
<protein>
    <recommendedName>
        <fullName evidence="4">Cell division protein FtsL</fullName>
    </recommendedName>
</protein>
<name>A0A1G2M3P2_9BACT</name>
<comment type="caution">
    <text evidence="2">The sequence shown here is derived from an EMBL/GenBank/DDBJ whole genome shotgun (WGS) entry which is preliminary data.</text>
</comment>
<keyword evidence="1" id="KW-1133">Transmembrane helix</keyword>
<keyword evidence="1" id="KW-0812">Transmembrane</keyword>
<accession>A0A1G2M3P2</accession>
<reference evidence="2 3" key="1">
    <citation type="journal article" date="2016" name="Nat. Commun.">
        <title>Thousands of microbial genomes shed light on interconnected biogeochemical processes in an aquifer system.</title>
        <authorList>
            <person name="Anantharaman K."/>
            <person name="Brown C.T."/>
            <person name="Hug L.A."/>
            <person name="Sharon I."/>
            <person name="Castelle C.J."/>
            <person name="Probst A.J."/>
            <person name="Thomas B.C."/>
            <person name="Singh A."/>
            <person name="Wilkins M.J."/>
            <person name="Karaoz U."/>
            <person name="Brodie E.L."/>
            <person name="Williams K.H."/>
            <person name="Hubbard S.S."/>
            <person name="Banfield J.F."/>
        </authorList>
    </citation>
    <scope>NUCLEOTIDE SEQUENCE [LARGE SCALE GENOMIC DNA]</scope>
</reference>
<organism evidence="2 3">
    <name type="scientific">Candidatus Taylorbacteria bacterium RIFCSPHIGHO2_01_FULL_46_22b</name>
    <dbReference type="NCBI Taxonomy" id="1802301"/>
    <lineage>
        <taxon>Bacteria</taxon>
        <taxon>Candidatus Tayloriibacteriota</taxon>
    </lineage>
</organism>
<gene>
    <name evidence="2" type="ORF">A2664_02720</name>
</gene>
<evidence type="ECO:0000256" key="1">
    <source>
        <dbReference type="SAM" id="Phobius"/>
    </source>
</evidence>
<dbReference type="EMBL" id="MHRF01000004">
    <property type="protein sequence ID" value="OHA18526.1"/>
    <property type="molecule type" value="Genomic_DNA"/>
</dbReference>